<dbReference type="EMBL" id="AP019782">
    <property type="protein sequence ID" value="BBL71204.1"/>
    <property type="molecule type" value="Genomic_DNA"/>
</dbReference>
<evidence type="ECO:0000313" key="3">
    <source>
        <dbReference type="Proteomes" id="UP000824988"/>
    </source>
</evidence>
<dbReference type="KEGG" id="moz:MoryE10_18100"/>
<keyword evidence="3" id="KW-1185">Reference proteome</keyword>
<dbReference type="PANTHER" id="PTHR43155">
    <property type="entry name" value="CYCLIC DI-GMP PHOSPHODIESTERASE PA4108-RELATED"/>
    <property type="match status" value="1"/>
</dbReference>
<dbReference type="InterPro" id="IPR003607">
    <property type="entry name" value="HD/PDEase_dom"/>
</dbReference>
<dbReference type="AlphaFoldDB" id="A0A8D5AJV8"/>
<reference evidence="2" key="1">
    <citation type="submission" date="2019-06" db="EMBL/GenBank/DDBJ databases">
        <title>Complete genome sequence of Methylogaea oryzae strain JCM16910.</title>
        <authorList>
            <person name="Asakawa S."/>
        </authorList>
    </citation>
    <scope>NUCLEOTIDE SEQUENCE</scope>
    <source>
        <strain evidence="2">E10</strain>
    </source>
</reference>
<proteinExistence type="predicted"/>
<dbReference type="CDD" id="cd00077">
    <property type="entry name" value="HDc"/>
    <property type="match status" value="1"/>
</dbReference>
<dbReference type="PANTHER" id="PTHR43155:SF2">
    <property type="entry name" value="CYCLIC DI-GMP PHOSPHODIESTERASE PA4108"/>
    <property type="match status" value="1"/>
</dbReference>
<evidence type="ECO:0000313" key="2">
    <source>
        <dbReference type="EMBL" id="BBL71204.1"/>
    </source>
</evidence>
<dbReference type="Proteomes" id="UP000824988">
    <property type="component" value="Chromosome"/>
</dbReference>
<evidence type="ECO:0000259" key="1">
    <source>
        <dbReference type="PROSITE" id="PS51832"/>
    </source>
</evidence>
<sequence length="545" mass="60543">MRHPIAAGNPSPVLRTYIAHDSINRRTATIESPLDVSSVDLTHQNFFLQHLQALAQNETLHTAEEIRAAAEGLKLLDRNVRLESEDLQKLAQIPLERPIYENIRFMEPLTLPAIRLHMQKAMAQSPGLQLFQRATRAPQVALDCLNQVTLPPPLLNILTVMSRQLPELYAHTLEVALISTFLGILHRMDRSELVHVMSAGLFHDIGSMFLPPSLLDRETTLSWSDWRLIYTHPSIGHDILKGVKGVPPQVMAAVHQHHERVDGSGYPQGLVDQDIGQLGRISAAAEVVAGVTQHKSKHYLTTVLNANIGRLDRTVLETLTEVLANVSSDDFSQVSDNAATFRLVDTVSDALARWQSLDLQVRSHRDLEKVSGGIAAAQRIVNASGLSTDSLALSDADSMAFVKLSQHTADAFQEAKYQLGQVLHDVHRNKASYMAIDPPEASKAFGRWVAETDRRLKEIADPVETLSEAKAPPSSPEHEPQWYYLKAGKKCGPVSPVTIHEYLEQGELQPDDLAWRAGLDNWCILREVEDLITWDIKHAEQGRAG</sequence>
<dbReference type="InterPro" id="IPR025640">
    <property type="entry name" value="GYF_2"/>
</dbReference>
<dbReference type="InterPro" id="IPR037522">
    <property type="entry name" value="HD_GYP_dom"/>
</dbReference>
<dbReference type="GO" id="GO:0008081">
    <property type="term" value="F:phosphoric diester hydrolase activity"/>
    <property type="evidence" value="ECO:0007669"/>
    <property type="project" value="UniProtKB-ARBA"/>
</dbReference>
<dbReference type="PROSITE" id="PS51832">
    <property type="entry name" value="HD_GYP"/>
    <property type="match status" value="1"/>
</dbReference>
<protein>
    <recommendedName>
        <fullName evidence="1">HD-GYP domain-containing protein</fullName>
    </recommendedName>
</protein>
<accession>A0A8D5AJV8</accession>
<name>A0A8D5AJV8_9GAMM</name>
<organism evidence="2 3">
    <name type="scientific">Methylogaea oryzae</name>
    <dbReference type="NCBI Taxonomy" id="1295382"/>
    <lineage>
        <taxon>Bacteria</taxon>
        <taxon>Pseudomonadati</taxon>
        <taxon>Pseudomonadota</taxon>
        <taxon>Gammaproteobacteria</taxon>
        <taxon>Methylococcales</taxon>
        <taxon>Methylococcaceae</taxon>
        <taxon>Methylogaea</taxon>
    </lineage>
</organism>
<gene>
    <name evidence="2" type="ORF">MoryE10_18100</name>
</gene>
<dbReference type="Pfam" id="PF14237">
    <property type="entry name" value="GYF_2"/>
    <property type="match status" value="1"/>
</dbReference>
<feature type="domain" description="HD-GYP" evidence="1">
    <location>
        <begin position="146"/>
        <end position="343"/>
    </location>
</feature>
<dbReference type="Pfam" id="PF13487">
    <property type="entry name" value="HD_5"/>
    <property type="match status" value="1"/>
</dbReference>